<keyword evidence="2" id="KW-0472">Membrane</keyword>
<keyword evidence="2" id="KW-0812">Transmembrane</keyword>
<proteinExistence type="predicted"/>
<accession>A0A4Z2JEQ6</accession>
<evidence type="ECO:0000313" key="3">
    <source>
        <dbReference type="EMBL" id="TNN88726.1"/>
    </source>
</evidence>
<organism evidence="3 4">
    <name type="scientific">Liparis tanakae</name>
    <name type="common">Tanaka's snailfish</name>
    <dbReference type="NCBI Taxonomy" id="230148"/>
    <lineage>
        <taxon>Eukaryota</taxon>
        <taxon>Metazoa</taxon>
        <taxon>Chordata</taxon>
        <taxon>Craniata</taxon>
        <taxon>Vertebrata</taxon>
        <taxon>Euteleostomi</taxon>
        <taxon>Actinopterygii</taxon>
        <taxon>Neopterygii</taxon>
        <taxon>Teleostei</taxon>
        <taxon>Neoteleostei</taxon>
        <taxon>Acanthomorphata</taxon>
        <taxon>Eupercaria</taxon>
        <taxon>Perciformes</taxon>
        <taxon>Cottioidei</taxon>
        <taxon>Cottales</taxon>
        <taxon>Liparidae</taxon>
        <taxon>Liparis</taxon>
    </lineage>
</organism>
<reference evidence="3 4" key="1">
    <citation type="submission" date="2019-03" db="EMBL/GenBank/DDBJ databases">
        <title>First draft genome of Liparis tanakae, snailfish: a comprehensive survey of snailfish specific genes.</title>
        <authorList>
            <person name="Kim W."/>
            <person name="Song I."/>
            <person name="Jeong J.-H."/>
            <person name="Kim D."/>
            <person name="Kim S."/>
            <person name="Ryu S."/>
            <person name="Song J.Y."/>
            <person name="Lee S.K."/>
        </authorList>
    </citation>
    <scope>NUCLEOTIDE SEQUENCE [LARGE SCALE GENOMIC DNA]</scope>
    <source>
        <tissue evidence="3">Muscle</tissue>
    </source>
</reference>
<dbReference type="AlphaFoldDB" id="A0A4Z2JEQ6"/>
<gene>
    <name evidence="3" type="ORF">EYF80_001058</name>
</gene>
<feature type="compositionally biased region" description="Polar residues" evidence="1">
    <location>
        <begin position="339"/>
        <end position="354"/>
    </location>
</feature>
<feature type="region of interest" description="Disordered" evidence="1">
    <location>
        <begin position="332"/>
        <end position="354"/>
    </location>
</feature>
<evidence type="ECO:0000256" key="1">
    <source>
        <dbReference type="SAM" id="MobiDB-lite"/>
    </source>
</evidence>
<feature type="transmembrane region" description="Helical" evidence="2">
    <location>
        <begin position="28"/>
        <end position="51"/>
    </location>
</feature>
<evidence type="ECO:0000313" key="4">
    <source>
        <dbReference type="Proteomes" id="UP000314294"/>
    </source>
</evidence>
<comment type="caution">
    <text evidence="3">The sequence shown here is derived from an EMBL/GenBank/DDBJ whole genome shotgun (WGS) entry which is preliminary data.</text>
</comment>
<evidence type="ECO:0000256" key="2">
    <source>
        <dbReference type="SAM" id="Phobius"/>
    </source>
</evidence>
<keyword evidence="2" id="KW-1133">Transmembrane helix</keyword>
<dbReference type="EMBL" id="SRLO01000004">
    <property type="protein sequence ID" value="TNN88726.1"/>
    <property type="molecule type" value="Genomic_DNA"/>
</dbReference>
<dbReference type="OrthoDB" id="8964589at2759"/>
<keyword evidence="4" id="KW-1185">Reference proteome</keyword>
<dbReference type="Proteomes" id="UP000314294">
    <property type="component" value="Unassembled WGS sequence"/>
</dbReference>
<sequence>MEIGRVEAYQLLADLPCLVSHLQFPRHGVLLCMPMLGAVVMLVVVVLWVVAPTLRLYSYSPSPGGQSTRPGQVLVSVKLGQLAPPYIGVARTCRVRCCRPMLHVLLQLDQEVKSDTTQSCGQGMRHACSTGGFWEKNSHILKVTAVRFEVRTQWTLRLWMPCCAVMHSAVLSRCSLEKKETRTQPPQSDTSHTKRFWCQSQTLKQCRWLSGLSACWQWEWPVLHRPIIYRPVLFRPLLYKPILFRPILFRPILFRPILFRPILFRPILHRPILFRPVLHRTILYRFLGLKGALHGCQMLDVIVALIQEYLKKSGMQRRRHFDKFEVRAERSGAEDLSESPMQHITEVSSVQAET</sequence>
<name>A0A4Z2JEQ6_9TELE</name>
<protein>
    <submittedName>
        <fullName evidence="3">Keratin-associated protein 10-8</fullName>
    </submittedName>
</protein>